<dbReference type="SUPFAM" id="SSF49265">
    <property type="entry name" value="Fibronectin type III"/>
    <property type="match status" value="3"/>
</dbReference>
<feature type="domain" description="Ig-like" evidence="4">
    <location>
        <begin position="411"/>
        <end position="502"/>
    </location>
</feature>
<dbReference type="InterPro" id="IPR007110">
    <property type="entry name" value="Ig-like_dom"/>
</dbReference>
<evidence type="ECO:0000256" key="2">
    <source>
        <dbReference type="ARBA" id="ARBA00023157"/>
    </source>
</evidence>
<evidence type="ECO:0000313" key="6">
    <source>
        <dbReference type="EMBL" id="EYC06005.1"/>
    </source>
</evidence>
<proteinExistence type="predicted"/>
<feature type="domain" description="Fibronectin type-III" evidence="5">
    <location>
        <begin position="693"/>
        <end position="792"/>
    </location>
</feature>
<dbReference type="InterPro" id="IPR013783">
    <property type="entry name" value="Ig-like_fold"/>
</dbReference>
<evidence type="ECO:0000313" key="7">
    <source>
        <dbReference type="Proteomes" id="UP000024635"/>
    </source>
</evidence>
<dbReference type="InterPro" id="IPR036179">
    <property type="entry name" value="Ig-like_dom_sf"/>
</dbReference>
<dbReference type="Pfam" id="PF13927">
    <property type="entry name" value="Ig_3"/>
    <property type="match status" value="1"/>
</dbReference>
<keyword evidence="7" id="KW-1185">Reference proteome</keyword>
<dbReference type="PANTHER" id="PTHR44170">
    <property type="entry name" value="PROTEIN SIDEKICK"/>
    <property type="match status" value="1"/>
</dbReference>
<dbReference type="Proteomes" id="UP000024635">
    <property type="component" value="Unassembled WGS sequence"/>
</dbReference>
<evidence type="ECO:0000259" key="5">
    <source>
        <dbReference type="PROSITE" id="PS50853"/>
    </source>
</evidence>
<dbReference type="SMART" id="SM00409">
    <property type="entry name" value="IG"/>
    <property type="match status" value="6"/>
</dbReference>
<dbReference type="InterPro" id="IPR003599">
    <property type="entry name" value="Ig_sub"/>
</dbReference>
<feature type="domain" description="Fibronectin type-III" evidence="5">
    <location>
        <begin position="805"/>
        <end position="902"/>
    </location>
</feature>
<dbReference type="STRING" id="53326.A0A016TT98"/>
<evidence type="ECO:0000259" key="4">
    <source>
        <dbReference type="PROSITE" id="PS50835"/>
    </source>
</evidence>
<protein>
    <recommendedName>
        <fullName evidence="8">Fibronectin type III domain protein</fullName>
    </recommendedName>
</protein>
<evidence type="ECO:0008006" key="8">
    <source>
        <dbReference type="Google" id="ProtNLM"/>
    </source>
</evidence>
<dbReference type="EMBL" id="JARK01001415">
    <property type="protein sequence ID" value="EYC06005.1"/>
    <property type="molecule type" value="Genomic_DNA"/>
</dbReference>
<keyword evidence="1" id="KW-0677">Repeat</keyword>
<accession>A0A016TT98</accession>
<dbReference type="GO" id="GO:0098609">
    <property type="term" value="P:cell-cell adhesion"/>
    <property type="evidence" value="ECO:0007669"/>
    <property type="project" value="TreeGrafter"/>
</dbReference>
<dbReference type="PROSITE" id="PS50853">
    <property type="entry name" value="FN3"/>
    <property type="match status" value="4"/>
</dbReference>
<comment type="caution">
    <text evidence="6">The sequence shown here is derived from an EMBL/GenBank/DDBJ whole genome shotgun (WGS) entry which is preliminary data.</text>
</comment>
<dbReference type="GO" id="GO:0005886">
    <property type="term" value="C:plasma membrane"/>
    <property type="evidence" value="ECO:0007669"/>
    <property type="project" value="TreeGrafter"/>
</dbReference>
<evidence type="ECO:0000256" key="3">
    <source>
        <dbReference type="SAM" id="Phobius"/>
    </source>
</evidence>
<sequence length="1261" mass="142095">MQLSSSGSFSLPAPLVHATAADSVSGYSLGPDLASTLCSVDFDTASSSLEAKDRPGFALVVTSDWPDEMVTILALAFAVWELANAGTPFGPPKLLVQPPEEVWFQLDDNLSPHARPTLKCQASENAESFAWFKNGRPLEVGGDIEWVRAGQSGTIQFVRPRRHHEGYYQCFVSNIFGTAVSNKVHLRLGELEHFPQRPVRRIQVTEGESLTVDCVAPRGTPPPTLFWLYRHVDSFVKWGKRKEVMDTEQGSVIETIRRPHITVDGDGKLQFSLVEVHDGRPNLVYECAAASPVLHGEYRSGDHVQLEVTPREEPTTTPVHKLYVSPEEVTVKAGGTLRLQCIFGGRPLPVIFWSKVDGNLPKLRLKDLTSPESDYGKTLLVENVHPEDAGRYECRAGELSHSVNVRVLAAPYWDFDPPKDIEQSEESTTELECLASGRPAPIVRWSMNGKPLHELGEDPRRLLLDNGRVLRLSSLNHDLDTGVYQCNASNPLGYVYANAFVNVKAHAPRFLMPTHRVWKVVLRSTVSLNCDVEAAPDPVVRWVDADDTPLRVIEGKTQLLANNTFIIYDLSSADEGLYYCNVSNKYGIGRATNRLQVYKPTYFVKIPTPQKLMLEAGNSAELHCEAIADPRLDVHYKWTINGRIINESSIFNILPDRLRINSARGRHSGVVDCAAVTDVDVKLASMKLVVKDVPAHPVVEPAICTERKAVIRWRAANEHGDQIKKYTVEMHTDFRKNVWERVVDELNVDKEHFEADVTLTPWVNYTFRVIAENSHGRSDLNAALDEEDVMQTVSCQTRPSFPYSNPSGVRAEGTEADNLVVYWTPMDKYFWNAPNLQYLVRYKLNEPHSAWTEFLVEDSLANHTIIREQPTFREFLVQVRAVNAIGPSILEPEVVKGYSGEDIPAAPPGNFRIEKLVNFSSVNFAWELVPESSIEFWRDSLPARKYRILVPPTQSEKLVTTLSANSNYTVVIRTKNRKHASEPSPEIHLTTPEGLPSKVHNLRVFAVGAHAILTLWEPPKHPNGQLRGYFLSFVNDRNETEETYVLHRQLAYLHEKCEPDSGYKVSVWGETSAGEGERTMRPVRTWSSRNPDPPVFVVKKVLLDSVEVEWKPSNHNVWRMPGSAFYVNYSLADSMEYSESPMIYLPRTRLTITGLREGSKYQLSGVSKDGNRMSYSQPLFVTTLNRENVSHLNQESLRNAAWFVAVLCAVAIALLSILITCCCEERRGGNYSVRRKEMEIGHQLENEEERQFLEYQYGYKS</sequence>
<keyword evidence="3" id="KW-0472">Membrane</keyword>
<dbReference type="InterPro" id="IPR036116">
    <property type="entry name" value="FN3_sf"/>
</dbReference>
<reference evidence="7" key="1">
    <citation type="journal article" date="2015" name="Nat. Genet.">
        <title>The genome and transcriptome of the zoonotic hookworm Ancylostoma ceylanicum identify infection-specific gene families.</title>
        <authorList>
            <person name="Schwarz E.M."/>
            <person name="Hu Y."/>
            <person name="Antoshechkin I."/>
            <person name="Miller M.M."/>
            <person name="Sternberg P.W."/>
            <person name="Aroian R.V."/>
        </authorList>
    </citation>
    <scope>NUCLEOTIDE SEQUENCE</scope>
    <source>
        <strain evidence="7">HY135</strain>
    </source>
</reference>
<feature type="domain" description="Ig-like" evidence="4">
    <location>
        <begin position="195"/>
        <end position="309"/>
    </location>
</feature>
<feature type="transmembrane region" description="Helical" evidence="3">
    <location>
        <begin position="1200"/>
        <end position="1222"/>
    </location>
</feature>
<dbReference type="PROSITE" id="PS50835">
    <property type="entry name" value="IG_LIKE"/>
    <property type="match status" value="6"/>
</dbReference>
<evidence type="ECO:0000256" key="1">
    <source>
        <dbReference type="ARBA" id="ARBA00022737"/>
    </source>
</evidence>
<dbReference type="SMART" id="SM00060">
    <property type="entry name" value="FN3"/>
    <property type="match status" value="5"/>
</dbReference>
<dbReference type="CDD" id="cd00096">
    <property type="entry name" value="Ig"/>
    <property type="match status" value="1"/>
</dbReference>
<feature type="domain" description="Ig-like" evidence="4">
    <location>
        <begin position="92"/>
        <end position="187"/>
    </location>
</feature>
<dbReference type="InterPro" id="IPR003598">
    <property type="entry name" value="Ig_sub2"/>
</dbReference>
<dbReference type="InterPro" id="IPR013098">
    <property type="entry name" value="Ig_I-set"/>
</dbReference>
<dbReference type="InterPro" id="IPR003961">
    <property type="entry name" value="FN3_dom"/>
</dbReference>
<feature type="domain" description="Ig-like" evidence="4">
    <location>
        <begin position="508"/>
        <end position="596"/>
    </location>
</feature>
<dbReference type="GO" id="GO:0030424">
    <property type="term" value="C:axon"/>
    <property type="evidence" value="ECO:0007669"/>
    <property type="project" value="TreeGrafter"/>
</dbReference>
<keyword evidence="2" id="KW-1015">Disulfide bond</keyword>
<dbReference type="PANTHER" id="PTHR44170:SF6">
    <property type="entry name" value="CONTACTIN"/>
    <property type="match status" value="1"/>
</dbReference>
<dbReference type="CDD" id="cd00063">
    <property type="entry name" value="FN3"/>
    <property type="match status" value="5"/>
</dbReference>
<dbReference type="Gene3D" id="2.60.40.10">
    <property type="entry name" value="Immunoglobulins"/>
    <property type="match status" value="11"/>
</dbReference>
<name>A0A016TT98_9BILA</name>
<gene>
    <name evidence="6" type="primary">Acey_s0079.g1300</name>
    <name evidence="6" type="ORF">Y032_0079g1300</name>
</gene>
<dbReference type="AlphaFoldDB" id="A0A016TT98"/>
<feature type="domain" description="Fibronectin type-III" evidence="5">
    <location>
        <begin position="998"/>
        <end position="1090"/>
    </location>
</feature>
<dbReference type="CDD" id="cd04978">
    <property type="entry name" value="Ig4_L1-NrCAM_like"/>
    <property type="match status" value="1"/>
</dbReference>
<feature type="domain" description="Ig-like" evidence="4">
    <location>
        <begin position="600"/>
        <end position="684"/>
    </location>
</feature>
<feature type="domain" description="Ig-like" evidence="4">
    <location>
        <begin position="314"/>
        <end position="404"/>
    </location>
</feature>
<organism evidence="6 7">
    <name type="scientific">Ancylostoma ceylanicum</name>
    <dbReference type="NCBI Taxonomy" id="53326"/>
    <lineage>
        <taxon>Eukaryota</taxon>
        <taxon>Metazoa</taxon>
        <taxon>Ecdysozoa</taxon>
        <taxon>Nematoda</taxon>
        <taxon>Chromadorea</taxon>
        <taxon>Rhabditida</taxon>
        <taxon>Rhabditina</taxon>
        <taxon>Rhabditomorpha</taxon>
        <taxon>Strongyloidea</taxon>
        <taxon>Ancylostomatidae</taxon>
        <taxon>Ancylostomatinae</taxon>
        <taxon>Ancylostoma</taxon>
    </lineage>
</organism>
<keyword evidence="3" id="KW-1133">Transmembrane helix</keyword>
<keyword evidence="3" id="KW-0812">Transmembrane</keyword>
<feature type="domain" description="Fibronectin type-III" evidence="5">
    <location>
        <begin position="907"/>
        <end position="994"/>
    </location>
</feature>
<dbReference type="OrthoDB" id="6244967at2759"/>
<dbReference type="SUPFAM" id="SSF48726">
    <property type="entry name" value="Immunoglobulin"/>
    <property type="match status" value="6"/>
</dbReference>
<dbReference type="SMART" id="SM00408">
    <property type="entry name" value="IGc2"/>
    <property type="match status" value="6"/>
</dbReference>
<dbReference type="FunFam" id="2.60.40.10:FF:002544">
    <property type="entry name" value="L1 CAM ADhesion molecule homolog"/>
    <property type="match status" value="1"/>
</dbReference>
<dbReference type="Pfam" id="PF07679">
    <property type="entry name" value="I-set"/>
    <property type="match status" value="2"/>
</dbReference>
<dbReference type="GO" id="GO:0007411">
    <property type="term" value="P:axon guidance"/>
    <property type="evidence" value="ECO:0007669"/>
    <property type="project" value="TreeGrafter"/>
</dbReference>